<keyword evidence="2" id="KW-1185">Reference proteome</keyword>
<dbReference type="STRING" id="168384.SAMN05660368_03637"/>
<comment type="caution">
    <text evidence="1">The sequence shown here is derived from an EMBL/GenBank/DDBJ whole genome shotgun (WGS) entry which is preliminary data.</text>
</comment>
<dbReference type="AlphaFoldDB" id="C6LFY3"/>
<name>C6LFY3_9FIRM</name>
<proteinExistence type="predicted"/>
<reference evidence="1" key="1">
    <citation type="submission" date="2009-07" db="EMBL/GenBank/DDBJ databases">
        <authorList>
            <person name="Weinstock G."/>
            <person name="Sodergren E."/>
            <person name="Clifton S."/>
            <person name="Fulton L."/>
            <person name="Fulton B."/>
            <person name="Courtney L."/>
            <person name="Fronick C."/>
            <person name="Harrison M."/>
            <person name="Strong C."/>
            <person name="Farmer C."/>
            <person name="Delahaunty K."/>
            <person name="Markovic C."/>
            <person name="Hall O."/>
            <person name="Minx P."/>
            <person name="Tomlinson C."/>
            <person name="Mitreva M."/>
            <person name="Nelson J."/>
            <person name="Hou S."/>
            <person name="Wollam A."/>
            <person name="Pepin K.H."/>
            <person name="Johnson M."/>
            <person name="Bhonagiri V."/>
            <person name="Nash W.E."/>
            <person name="Warren W."/>
            <person name="Chinwalla A."/>
            <person name="Mardis E.R."/>
            <person name="Wilson R.K."/>
        </authorList>
    </citation>
    <scope>NUCLEOTIDE SEQUENCE [LARGE SCALE GENOMIC DNA]</scope>
    <source>
        <strain evidence="1">DSM 14469</strain>
    </source>
</reference>
<dbReference type="EMBL" id="ACCL02000011">
    <property type="protein sequence ID" value="EET60347.1"/>
    <property type="molecule type" value="Genomic_DNA"/>
</dbReference>
<organism evidence="1 2">
    <name type="scientific">Marvinbryantia formatexigens DSM 14469</name>
    <dbReference type="NCBI Taxonomy" id="478749"/>
    <lineage>
        <taxon>Bacteria</taxon>
        <taxon>Bacillati</taxon>
        <taxon>Bacillota</taxon>
        <taxon>Clostridia</taxon>
        <taxon>Lachnospirales</taxon>
        <taxon>Lachnospiraceae</taxon>
        <taxon>Marvinbryantia</taxon>
    </lineage>
</organism>
<dbReference type="OrthoDB" id="1862214at2"/>
<protein>
    <submittedName>
        <fullName evidence="1">Uncharacterized protein</fullName>
    </submittedName>
</protein>
<dbReference type="RefSeq" id="WP_006862327.1">
    <property type="nucleotide sequence ID" value="NZ_ACCL02000011.1"/>
</dbReference>
<sequence length="90" mass="9478">MSIKKPVAAAAEPVAYIGPDLKNIAINGTVYVCGLPKALQEKIEEIPAIKGLVVPISNLANAGVAIRTQGTALNNLYNAVCAKLQHQQEK</sequence>
<dbReference type="eggNOG" id="ENOG50304TS">
    <property type="taxonomic scope" value="Bacteria"/>
</dbReference>
<gene>
    <name evidence="1" type="ORF">BRYFOR_07543</name>
</gene>
<dbReference type="Proteomes" id="UP000005561">
    <property type="component" value="Unassembled WGS sequence"/>
</dbReference>
<accession>C6LFY3</accession>
<evidence type="ECO:0000313" key="2">
    <source>
        <dbReference type="Proteomes" id="UP000005561"/>
    </source>
</evidence>
<evidence type="ECO:0000313" key="1">
    <source>
        <dbReference type="EMBL" id="EET60347.1"/>
    </source>
</evidence>